<evidence type="ECO:0000256" key="1">
    <source>
        <dbReference type="SAM" id="Phobius"/>
    </source>
</evidence>
<dbReference type="PANTHER" id="PTHR42709:SF4">
    <property type="entry name" value="INNER MEMBRANE PROTEIN YQAA"/>
    <property type="match status" value="1"/>
</dbReference>
<evidence type="ECO:0000313" key="4">
    <source>
        <dbReference type="Proteomes" id="UP001172778"/>
    </source>
</evidence>
<proteinExistence type="predicted"/>
<feature type="transmembrane region" description="Helical" evidence="1">
    <location>
        <begin position="43"/>
        <end position="67"/>
    </location>
</feature>
<reference evidence="3" key="1">
    <citation type="submission" date="2023-03" db="EMBL/GenBank/DDBJ databases">
        <title>Chitinimonas shenzhenensis gen. nov., sp. nov., a novel member of family Burkholderiaceae isolated from activated sludge collected in Shen Zhen, China.</title>
        <authorList>
            <person name="Wang X."/>
        </authorList>
    </citation>
    <scope>NUCLEOTIDE SEQUENCE</scope>
    <source>
        <strain evidence="3">DQS-5</strain>
    </source>
</reference>
<gene>
    <name evidence="3" type="ORF">PZA18_12035</name>
</gene>
<keyword evidence="1" id="KW-0472">Membrane</keyword>
<dbReference type="InterPro" id="IPR032816">
    <property type="entry name" value="VTT_dom"/>
</dbReference>
<dbReference type="RefSeq" id="WP_284101091.1">
    <property type="nucleotide sequence ID" value="NZ_JARRAF010000012.1"/>
</dbReference>
<protein>
    <submittedName>
        <fullName evidence="3">VTT domain-containing protein</fullName>
    </submittedName>
</protein>
<dbReference type="EMBL" id="JARRAF010000012">
    <property type="protein sequence ID" value="MDK2124777.1"/>
    <property type="molecule type" value="Genomic_DNA"/>
</dbReference>
<keyword evidence="1" id="KW-1133">Transmembrane helix</keyword>
<evidence type="ECO:0000313" key="3">
    <source>
        <dbReference type="EMBL" id="MDK2124777.1"/>
    </source>
</evidence>
<keyword evidence="4" id="KW-1185">Reference proteome</keyword>
<dbReference type="Proteomes" id="UP001172778">
    <property type="component" value="Unassembled WGS sequence"/>
</dbReference>
<dbReference type="InterPro" id="IPR051311">
    <property type="entry name" value="DedA_domain"/>
</dbReference>
<accession>A0ABT7DXH6</accession>
<evidence type="ECO:0000259" key="2">
    <source>
        <dbReference type="Pfam" id="PF09335"/>
    </source>
</evidence>
<keyword evidence="1" id="KW-0812">Transmembrane</keyword>
<dbReference type="PANTHER" id="PTHR42709">
    <property type="entry name" value="ALKALINE PHOSPHATASE LIKE PROTEIN"/>
    <property type="match status" value="1"/>
</dbReference>
<dbReference type="Pfam" id="PF09335">
    <property type="entry name" value="VTT_dom"/>
    <property type="match status" value="1"/>
</dbReference>
<organism evidence="3 4">
    <name type="scientific">Parachitinimonas caeni</name>
    <dbReference type="NCBI Taxonomy" id="3031301"/>
    <lineage>
        <taxon>Bacteria</taxon>
        <taxon>Pseudomonadati</taxon>
        <taxon>Pseudomonadota</taxon>
        <taxon>Betaproteobacteria</taxon>
        <taxon>Neisseriales</taxon>
        <taxon>Chitinibacteraceae</taxon>
        <taxon>Parachitinimonas</taxon>
    </lineage>
</organism>
<comment type="caution">
    <text evidence="3">The sequence shown here is derived from an EMBL/GenBank/DDBJ whole genome shotgun (WGS) entry which is preliminary data.</text>
</comment>
<name>A0ABT7DXH6_9NEIS</name>
<sequence length="135" mass="14403">MTITAFWAETGLFSSAFLSATLLPGNSEIALLAYLSLGYGSPLQAILIASIGNTLGGATTYFLGGIFPKEVRHKYIAQLQKHGPPLMLLSWVPIIGDALCLAAGLLKLPPAPTIGWMALGKILRYTAIALPFQFR</sequence>
<feature type="domain" description="VTT" evidence="2">
    <location>
        <begin position="35"/>
        <end position="130"/>
    </location>
</feature>